<protein>
    <submittedName>
        <fullName evidence="1">Uncharacterized protein</fullName>
    </submittedName>
</protein>
<sequence length="150" mass="17372">MIYFLPMGERELSTEGKTRTEEERLIENQICYKFRLLTEQGIIHWSRTDRGEHLSFCSDYCGFNLRIPWGMETGWKKPIFHLLISNQGGEKHRITRVVDARTNDPIEDQLYLLANSARKSAKSSPPDDIDRTLGPEMNVKTANSVLQKLM</sequence>
<dbReference type="EMBL" id="MFCA01000029">
    <property type="protein sequence ID" value="OGE01128.1"/>
    <property type="molecule type" value="Genomic_DNA"/>
</dbReference>
<evidence type="ECO:0000313" key="1">
    <source>
        <dbReference type="EMBL" id="OGE01128.1"/>
    </source>
</evidence>
<comment type="caution">
    <text evidence="1">The sequence shown here is derived from an EMBL/GenBank/DDBJ whole genome shotgun (WGS) entry which is preliminary data.</text>
</comment>
<evidence type="ECO:0000313" key="2">
    <source>
        <dbReference type="Proteomes" id="UP000176751"/>
    </source>
</evidence>
<dbReference type="STRING" id="1797737.A2196_00250"/>
<reference evidence="1 2" key="1">
    <citation type="journal article" date="2016" name="Nat. Commun.">
        <title>Thousands of microbial genomes shed light on interconnected biogeochemical processes in an aquifer system.</title>
        <authorList>
            <person name="Anantharaman K."/>
            <person name="Brown C.T."/>
            <person name="Hug L.A."/>
            <person name="Sharon I."/>
            <person name="Castelle C.J."/>
            <person name="Probst A.J."/>
            <person name="Thomas B.C."/>
            <person name="Singh A."/>
            <person name="Wilkins M.J."/>
            <person name="Karaoz U."/>
            <person name="Brodie E.L."/>
            <person name="Williams K.H."/>
            <person name="Hubbard S.S."/>
            <person name="Banfield J.F."/>
        </authorList>
    </citation>
    <scope>NUCLEOTIDE SEQUENCE [LARGE SCALE GENOMIC DNA]</scope>
</reference>
<dbReference type="AlphaFoldDB" id="A0A1F5HAJ7"/>
<proteinExistence type="predicted"/>
<accession>A0A1F5HAJ7</accession>
<gene>
    <name evidence="1" type="ORF">A2196_00250</name>
</gene>
<name>A0A1F5HAJ7_9BACT</name>
<dbReference type="Proteomes" id="UP000176751">
    <property type="component" value="Unassembled WGS sequence"/>
</dbReference>
<organism evidence="1 2">
    <name type="scientific">Candidatus Curtissbacteria bacterium RIFOXYA1_FULL_41_14</name>
    <dbReference type="NCBI Taxonomy" id="1797737"/>
    <lineage>
        <taxon>Bacteria</taxon>
        <taxon>Candidatus Curtissiibacteriota</taxon>
    </lineage>
</organism>